<reference evidence="2 3" key="1">
    <citation type="journal article" date="2018" name="Proc. R. Soc. B">
        <title>A non-coding region near Follistatin controls head colour polymorphism in the Gouldian finch.</title>
        <authorList>
            <person name="Toomey M.B."/>
            <person name="Marques C.I."/>
            <person name="Andrade P."/>
            <person name="Araujo P.M."/>
            <person name="Sabatino S."/>
            <person name="Gazda M.A."/>
            <person name="Afonso S."/>
            <person name="Lopes R.J."/>
            <person name="Corbo J.C."/>
            <person name="Carneiro M."/>
        </authorList>
    </citation>
    <scope>NUCLEOTIDE SEQUENCE [LARGE SCALE GENOMIC DNA]</scope>
    <source>
        <strain evidence="2">Red01</strain>
        <tissue evidence="2">Muscle</tissue>
    </source>
</reference>
<dbReference type="Proteomes" id="UP000276834">
    <property type="component" value="Unassembled WGS sequence"/>
</dbReference>
<dbReference type="EMBL" id="QUSF01000033">
    <property type="protein sequence ID" value="RLV99361.1"/>
    <property type="molecule type" value="Genomic_DNA"/>
</dbReference>
<feature type="compositionally biased region" description="Basic and acidic residues" evidence="1">
    <location>
        <begin position="56"/>
        <end position="70"/>
    </location>
</feature>
<name>A0A3L8SBK2_CHLGU</name>
<feature type="region of interest" description="Disordered" evidence="1">
    <location>
        <begin position="43"/>
        <end position="71"/>
    </location>
</feature>
<proteinExistence type="predicted"/>
<comment type="caution">
    <text evidence="2">The sequence shown here is derived from an EMBL/GenBank/DDBJ whole genome shotgun (WGS) entry which is preliminary data.</text>
</comment>
<evidence type="ECO:0000313" key="2">
    <source>
        <dbReference type="EMBL" id="RLV99361.1"/>
    </source>
</evidence>
<feature type="non-terminal residue" evidence="2">
    <location>
        <position position="114"/>
    </location>
</feature>
<evidence type="ECO:0000313" key="3">
    <source>
        <dbReference type="Proteomes" id="UP000276834"/>
    </source>
</evidence>
<sequence length="114" mass="12760">VLPRGCASPAVPHGKVQPLGGRERRLRPDSGTVSSFFQVRAAVPSESPACHGRSGQGEDRQRRARKDSAKELICPWETPTEEGRAGPARDRLVDKRAWFHALEQMEDVWVMSWE</sequence>
<organism evidence="2 3">
    <name type="scientific">Chloebia gouldiae</name>
    <name type="common">Gouldian finch</name>
    <name type="synonym">Erythrura gouldiae</name>
    <dbReference type="NCBI Taxonomy" id="44316"/>
    <lineage>
        <taxon>Eukaryota</taxon>
        <taxon>Metazoa</taxon>
        <taxon>Chordata</taxon>
        <taxon>Craniata</taxon>
        <taxon>Vertebrata</taxon>
        <taxon>Euteleostomi</taxon>
        <taxon>Archelosauria</taxon>
        <taxon>Archosauria</taxon>
        <taxon>Dinosauria</taxon>
        <taxon>Saurischia</taxon>
        <taxon>Theropoda</taxon>
        <taxon>Coelurosauria</taxon>
        <taxon>Aves</taxon>
        <taxon>Neognathae</taxon>
        <taxon>Neoaves</taxon>
        <taxon>Telluraves</taxon>
        <taxon>Australaves</taxon>
        <taxon>Passeriformes</taxon>
        <taxon>Passeroidea</taxon>
        <taxon>Passeridae</taxon>
        <taxon>Chloebia</taxon>
    </lineage>
</organism>
<feature type="non-terminal residue" evidence="2">
    <location>
        <position position="1"/>
    </location>
</feature>
<dbReference type="OrthoDB" id="196547at2759"/>
<feature type="region of interest" description="Disordered" evidence="1">
    <location>
        <begin position="1"/>
        <end position="30"/>
    </location>
</feature>
<dbReference type="AlphaFoldDB" id="A0A3L8SBK2"/>
<protein>
    <submittedName>
        <fullName evidence="2">Uncharacterized protein</fullName>
    </submittedName>
</protein>
<gene>
    <name evidence="2" type="ORF">DV515_00009825</name>
</gene>
<evidence type="ECO:0000256" key="1">
    <source>
        <dbReference type="SAM" id="MobiDB-lite"/>
    </source>
</evidence>
<keyword evidence="3" id="KW-1185">Reference proteome</keyword>
<accession>A0A3L8SBK2</accession>